<dbReference type="InterPro" id="IPR000836">
    <property type="entry name" value="PRTase_dom"/>
</dbReference>
<evidence type="ECO:0000313" key="4">
    <source>
        <dbReference type="Proteomes" id="UP000255036"/>
    </source>
</evidence>
<sequence>MCKECEKKLEYIKEPRCKKCGKAIDNDIKEYCFECEMKEHDFTQGRGVFVYQEEMKQSIYRFKYRNKREYADFYVEKIAEEYREWIFSCRPQVLIPVPLYKFKKRQRGFNQAEILADKLGKVLNIPVESNLVIRCKKTIPQKELSEKERKNNMKNAFKITQSAVKLKRVMLVDDIYTTGSTIDEVAKILKKSGVDEVYFIVVCVGRGY</sequence>
<dbReference type="AlphaFoldDB" id="A0A371AR68"/>
<feature type="domain" description="Phosphoribosyltransferase" evidence="2">
    <location>
        <begin position="107"/>
        <end position="203"/>
    </location>
</feature>
<name>A0A371AR68_9FIRM</name>
<dbReference type="InterPro" id="IPR051910">
    <property type="entry name" value="ComF/GntX_DNA_util-trans"/>
</dbReference>
<dbReference type="PANTHER" id="PTHR47505">
    <property type="entry name" value="DNA UTILIZATION PROTEIN YHGH"/>
    <property type="match status" value="1"/>
</dbReference>
<dbReference type="OrthoDB" id="9779910at2"/>
<evidence type="ECO:0000256" key="1">
    <source>
        <dbReference type="ARBA" id="ARBA00008007"/>
    </source>
</evidence>
<dbReference type="Pfam" id="PF00156">
    <property type="entry name" value="Pribosyltran"/>
    <property type="match status" value="1"/>
</dbReference>
<dbReference type="EMBL" id="QRCT01000050">
    <property type="protein sequence ID" value="RDU22073.1"/>
    <property type="molecule type" value="Genomic_DNA"/>
</dbReference>
<protein>
    <submittedName>
        <fullName evidence="3">ComF family protein</fullName>
    </submittedName>
</protein>
<reference evidence="3 4" key="1">
    <citation type="submission" date="2018-07" db="EMBL/GenBank/DDBJ databases">
        <title>Anaerosacharophilus polymeroproducens gen. nov. sp. nov., an anaerobic bacterium isolated from salt field.</title>
        <authorList>
            <person name="Kim W."/>
            <person name="Yang S.-H."/>
            <person name="Oh J."/>
            <person name="Lee J.-H."/>
            <person name="Kwon K.K."/>
        </authorList>
    </citation>
    <scope>NUCLEOTIDE SEQUENCE [LARGE SCALE GENOMIC DNA]</scope>
    <source>
        <strain evidence="3 4">MCWD5</strain>
    </source>
</reference>
<dbReference type="InterPro" id="IPR029057">
    <property type="entry name" value="PRTase-like"/>
</dbReference>
<proteinExistence type="inferred from homology"/>
<dbReference type="Proteomes" id="UP000255036">
    <property type="component" value="Unassembled WGS sequence"/>
</dbReference>
<dbReference type="SUPFAM" id="SSF53271">
    <property type="entry name" value="PRTase-like"/>
    <property type="match status" value="1"/>
</dbReference>
<dbReference type="CDD" id="cd06223">
    <property type="entry name" value="PRTases_typeI"/>
    <property type="match status" value="1"/>
</dbReference>
<dbReference type="Gene3D" id="3.40.50.2020">
    <property type="match status" value="1"/>
</dbReference>
<organism evidence="3 4">
    <name type="scientific">Anaerosacchariphilus polymeriproducens</name>
    <dbReference type="NCBI Taxonomy" id="1812858"/>
    <lineage>
        <taxon>Bacteria</taxon>
        <taxon>Bacillati</taxon>
        <taxon>Bacillota</taxon>
        <taxon>Clostridia</taxon>
        <taxon>Lachnospirales</taxon>
        <taxon>Lachnospiraceae</taxon>
        <taxon>Anaerosacchariphilus</taxon>
    </lineage>
</organism>
<evidence type="ECO:0000259" key="2">
    <source>
        <dbReference type="Pfam" id="PF00156"/>
    </source>
</evidence>
<evidence type="ECO:0000313" key="3">
    <source>
        <dbReference type="EMBL" id="RDU22073.1"/>
    </source>
</evidence>
<accession>A0A371AR68</accession>
<comment type="caution">
    <text evidence="3">The sequence shown here is derived from an EMBL/GenBank/DDBJ whole genome shotgun (WGS) entry which is preliminary data.</text>
</comment>
<gene>
    <name evidence="3" type="ORF">DWV06_16205</name>
</gene>
<comment type="similarity">
    <text evidence="1">Belongs to the ComF/GntX family.</text>
</comment>
<keyword evidence="4" id="KW-1185">Reference proteome</keyword>
<dbReference type="PANTHER" id="PTHR47505:SF1">
    <property type="entry name" value="DNA UTILIZATION PROTEIN YHGH"/>
    <property type="match status" value="1"/>
</dbReference>